<dbReference type="GO" id="GO:0005737">
    <property type="term" value="C:cytoplasm"/>
    <property type="evidence" value="ECO:0007669"/>
    <property type="project" value="TreeGrafter"/>
</dbReference>
<dbReference type="GO" id="GO:0031982">
    <property type="term" value="C:vesicle"/>
    <property type="evidence" value="ECO:0007669"/>
    <property type="project" value="TreeGrafter"/>
</dbReference>
<feature type="compositionally biased region" description="Basic and acidic residues" evidence="1">
    <location>
        <begin position="864"/>
        <end position="925"/>
    </location>
</feature>
<feature type="compositionally biased region" description="Polar residues" evidence="1">
    <location>
        <begin position="141"/>
        <end position="155"/>
    </location>
</feature>
<protein>
    <submittedName>
        <fullName evidence="2">Auxilin-like protein 1</fullName>
    </submittedName>
</protein>
<feature type="compositionally biased region" description="Basic and acidic residues" evidence="1">
    <location>
        <begin position="1012"/>
        <end position="1024"/>
    </location>
</feature>
<feature type="compositionally biased region" description="Basic and acidic residues" evidence="1">
    <location>
        <begin position="234"/>
        <end position="243"/>
    </location>
</feature>
<feature type="region of interest" description="Disordered" evidence="1">
    <location>
        <begin position="206"/>
        <end position="249"/>
    </location>
</feature>
<dbReference type="AlphaFoldDB" id="A0A830CCB5"/>
<gene>
    <name evidence="2" type="ORF">PHJA_001984600</name>
</gene>
<dbReference type="OrthoDB" id="1717591at2759"/>
<keyword evidence="3" id="KW-1185">Reference proteome</keyword>
<dbReference type="Gene3D" id="1.10.287.110">
    <property type="entry name" value="DnaJ domain"/>
    <property type="match status" value="1"/>
</dbReference>
<feature type="compositionally biased region" description="Basic and acidic residues" evidence="1">
    <location>
        <begin position="484"/>
        <end position="495"/>
    </location>
</feature>
<proteinExistence type="predicted"/>
<dbReference type="GO" id="GO:0072318">
    <property type="term" value="P:clathrin coat disassembly"/>
    <property type="evidence" value="ECO:0007669"/>
    <property type="project" value="TreeGrafter"/>
</dbReference>
<feature type="region of interest" description="Disordered" evidence="1">
    <location>
        <begin position="1005"/>
        <end position="1030"/>
    </location>
</feature>
<feature type="region of interest" description="Disordered" evidence="1">
    <location>
        <begin position="287"/>
        <end position="309"/>
    </location>
</feature>
<evidence type="ECO:0000313" key="2">
    <source>
        <dbReference type="EMBL" id="GFP98407.1"/>
    </source>
</evidence>
<feature type="compositionally biased region" description="Basic and acidic residues" evidence="1">
    <location>
        <begin position="114"/>
        <end position="126"/>
    </location>
</feature>
<dbReference type="InterPro" id="IPR036869">
    <property type="entry name" value="J_dom_sf"/>
</dbReference>
<evidence type="ECO:0000313" key="3">
    <source>
        <dbReference type="Proteomes" id="UP000653305"/>
    </source>
</evidence>
<feature type="region of interest" description="Disordered" evidence="1">
    <location>
        <begin position="594"/>
        <end position="617"/>
    </location>
</feature>
<evidence type="ECO:0000256" key="1">
    <source>
        <dbReference type="SAM" id="MobiDB-lite"/>
    </source>
</evidence>
<dbReference type="Proteomes" id="UP000653305">
    <property type="component" value="Unassembled WGS sequence"/>
</dbReference>
<feature type="region of interest" description="Disordered" evidence="1">
    <location>
        <begin position="1"/>
        <end position="22"/>
    </location>
</feature>
<reference evidence="2" key="1">
    <citation type="submission" date="2020-07" db="EMBL/GenBank/DDBJ databases">
        <title>Ethylene signaling mediates host invasion by parasitic plants.</title>
        <authorList>
            <person name="Yoshida S."/>
        </authorList>
    </citation>
    <scope>NUCLEOTIDE SEQUENCE</scope>
    <source>
        <strain evidence="2">Okayama</strain>
    </source>
</reference>
<dbReference type="EMBL" id="BMAC01000526">
    <property type="protein sequence ID" value="GFP98407.1"/>
    <property type="molecule type" value="Genomic_DNA"/>
</dbReference>
<dbReference type="GO" id="GO:0072583">
    <property type="term" value="P:clathrin-dependent endocytosis"/>
    <property type="evidence" value="ECO:0007669"/>
    <property type="project" value="TreeGrafter"/>
</dbReference>
<sequence length="1160" mass="131024">MESLSRPPHQRKHSKNPYDDVFLSNGVERESLDAHEYAEIFSGSSSIPVLDLSGLDERVGSDDFRSSKLDYSNIFGGFRNDDVAVPYEELFSGSAKKTKPRNPTNARSPPQESDSSHSSEKPKMPSDELSDQSADGAKKQFNLSFNKTNQRSTDPLNGKTHIAQLHAVPGFTYFVDGASRPQPATENGKTVNSLKRDVSRTWSFSAEVKDGLNHQKSHTTPEKSQSRPIPNFVPKKDASEKIIGEGSPPYFGEDFDENSVAAASAAALKKAIDQAQESIRLAKMIMDRKKEGYQNKSRQRGSKKEKSKAKYEELEPTFTIFDGVDGKFTPSVIENEAFINAAKIEVERVWENIEAAKEHGTNISGGDELFSLTGSQRESICNDEKIELEKTEENVETHSEGADFSVLLDNEGKTGNLENSEQREKIVCHAEGPEDDSELEKNVEEAENKVERVINMPQRARRQWNVSGEAGRTLGIGSQVDEGTVERENDVDGKGKQELEEMVNVEHFTVPRSGFDNFINELCNVGEIETPVQVETETKDNGYIWKTYDDEANLWFESEEQLKEALEEEIRPTVFPEIEEGEKRVDVLEIDKQKQNHAHDGNEPKLSVEPEQNKVEEKRMDFPECEVSEIIETGAENCAEVQKSAVLYDSAEINYAGENRDEYQYEEHIDEAVDVNSSSANTIFSESQTNDTSTVISETQEASNVDLDNEPEEYQEVVQNDKENDNVPEVIETFSAADNDKEDDNEMSGIESLRRVASEEFFVESKLLNAFDKFSSDENKMENVRVMDVDPEELLEDVSEINRQNLPQVDASGIRTPESDVSEQTSESDEGSVSTSSHENINGLPARESEECAENANDVTPNSEELKDEIKLVSNEEPKEMEKSTESEKSRENSLKTENNKENPEKPDKDDYHQRIEAIKKGREREKDRIVVERAIREARERAFAEARERAERAAVEKAAAEARQRAMAEAREKLDKANTEAKLRAERAAVERATAEARERALEKAMSQKTTHAEGRTAERDLENVTESAQRRKARLERHQRIMERAAKALAEKNMRDILAQKEQAERNRLAESLDADIKRWATGKEKNMRALLSTLQYPIPLTEIVTTAAVKKAYRKATLYVHPDKLQQRGASIRQKYICEKVFDLLKAAWNRFNSDER</sequence>
<feature type="region of interest" description="Disordered" evidence="1">
    <location>
        <begin position="92"/>
        <end position="161"/>
    </location>
</feature>
<dbReference type="GO" id="GO:0030276">
    <property type="term" value="F:clathrin binding"/>
    <property type="evidence" value="ECO:0007669"/>
    <property type="project" value="TreeGrafter"/>
</dbReference>
<comment type="caution">
    <text evidence="2">The sequence shown here is derived from an EMBL/GenBank/DDBJ whole genome shotgun (WGS) entry which is preliminary data.</text>
</comment>
<name>A0A830CCB5_9LAMI</name>
<dbReference type="PANTHER" id="PTHR23172:SF87">
    <property type="entry name" value="CHAPERONE DNAJ-DOMAIN SUPERFAMILY PROTEIN"/>
    <property type="match status" value="1"/>
</dbReference>
<feature type="region of interest" description="Disordered" evidence="1">
    <location>
        <begin position="797"/>
        <end position="925"/>
    </location>
</feature>
<dbReference type="PANTHER" id="PTHR23172">
    <property type="entry name" value="AUXILIN/CYCLIN G-ASSOCIATED KINASE-RELATED"/>
    <property type="match status" value="1"/>
</dbReference>
<dbReference type="SUPFAM" id="SSF46565">
    <property type="entry name" value="Chaperone J-domain"/>
    <property type="match status" value="1"/>
</dbReference>
<feature type="region of interest" description="Disordered" evidence="1">
    <location>
        <begin position="473"/>
        <end position="495"/>
    </location>
</feature>
<accession>A0A830CCB5</accession>
<feature type="compositionally biased region" description="Basic and acidic residues" evidence="1">
    <location>
        <begin position="207"/>
        <end position="225"/>
    </location>
</feature>
<organism evidence="2 3">
    <name type="scientific">Phtheirospermum japonicum</name>
    <dbReference type="NCBI Taxonomy" id="374723"/>
    <lineage>
        <taxon>Eukaryota</taxon>
        <taxon>Viridiplantae</taxon>
        <taxon>Streptophyta</taxon>
        <taxon>Embryophyta</taxon>
        <taxon>Tracheophyta</taxon>
        <taxon>Spermatophyta</taxon>
        <taxon>Magnoliopsida</taxon>
        <taxon>eudicotyledons</taxon>
        <taxon>Gunneridae</taxon>
        <taxon>Pentapetalae</taxon>
        <taxon>asterids</taxon>
        <taxon>lamiids</taxon>
        <taxon>Lamiales</taxon>
        <taxon>Orobanchaceae</taxon>
        <taxon>Orobanchaceae incertae sedis</taxon>
        <taxon>Phtheirospermum</taxon>
    </lineage>
</organism>